<reference evidence="1 2" key="1">
    <citation type="journal article" date="2015" name="Nature">
        <title>rRNA introns, odd ribosomes, and small enigmatic genomes across a large radiation of phyla.</title>
        <authorList>
            <person name="Brown C.T."/>
            <person name="Hug L.A."/>
            <person name="Thomas B.C."/>
            <person name="Sharon I."/>
            <person name="Castelle C.J."/>
            <person name="Singh A."/>
            <person name="Wilkins M.J."/>
            <person name="Williams K.H."/>
            <person name="Banfield J.F."/>
        </authorList>
    </citation>
    <scope>NUCLEOTIDE SEQUENCE [LARGE SCALE GENOMIC DNA]</scope>
</reference>
<protein>
    <submittedName>
        <fullName evidence="1">Uncharacterized protein</fullName>
    </submittedName>
</protein>
<dbReference type="EMBL" id="LCPV01000051">
    <property type="protein sequence ID" value="KKW05725.1"/>
    <property type="molecule type" value="Genomic_DNA"/>
</dbReference>
<comment type="caution">
    <text evidence="1">The sequence shown here is derived from an EMBL/GenBank/DDBJ whole genome shotgun (WGS) entry which is preliminary data.</text>
</comment>
<sequence>MLYELKVIAVVFLMGVNSPPITILEPEPAFELFRSFERLMRIEVQKAANMLGEPDLRIRIFGGCIERPVGYP</sequence>
<dbReference type="Proteomes" id="UP000034589">
    <property type="component" value="Unassembled WGS sequence"/>
</dbReference>
<organism evidence="1 2">
    <name type="scientific">Candidatus Kaiserbacteria bacterium GW2011_GWC2_49_12</name>
    <dbReference type="NCBI Taxonomy" id="1618675"/>
    <lineage>
        <taxon>Bacteria</taxon>
        <taxon>Candidatus Kaiseribacteriota</taxon>
    </lineage>
</organism>
<gene>
    <name evidence="1" type="ORF">UY39_C0051G0002</name>
</gene>
<name>A0A0G1VHL6_9BACT</name>
<evidence type="ECO:0000313" key="1">
    <source>
        <dbReference type="EMBL" id="KKW05725.1"/>
    </source>
</evidence>
<evidence type="ECO:0000313" key="2">
    <source>
        <dbReference type="Proteomes" id="UP000034589"/>
    </source>
</evidence>
<accession>A0A0G1VHL6</accession>
<dbReference type="AlphaFoldDB" id="A0A0G1VHL6"/>
<proteinExistence type="predicted"/>